<dbReference type="Proteomes" id="UP000319976">
    <property type="component" value="Chromosome"/>
</dbReference>
<evidence type="ECO:0000313" key="3">
    <source>
        <dbReference type="EMBL" id="QDT66319.1"/>
    </source>
</evidence>
<feature type="transmembrane region" description="Helical" evidence="2">
    <location>
        <begin position="49"/>
        <end position="71"/>
    </location>
</feature>
<keyword evidence="2" id="KW-0472">Membrane</keyword>
<sequence length="376" mass="41715">MSTPVLPNELSGFDQPVESNSQDNPRPVKKKKSAASKHWNSFLKLVRRVHLYSGIFMFPFVLLYGFTGWFFNHPRYFTGDEFTYVSILESESENNPTLIDPDTMARQVVEEMQLESFIVNGPQEIELTDDRSPQLTGYLTYTVNAEGGTHQISIHPVTGKGEVYTTYSQNADADTDASEPRNPLAAITGVQIRDNVLQQAQELIPSALESNGLEAGTVNTGRRAPSLMFSANVDGAPAVVTYNLGNGSISALRVDAEDEFHLKSLLQRLHLARSYAPHMNAKWLWAVQVDLMFASMVFWGISGLLMWWQIKRTRSWGTVFLIASIISAAVLIIGMMDQFKYAGGRGGGRRASISNQMNYSSLASVATDNHEHKTLG</sequence>
<dbReference type="OrthoDB" id="213240at2"/>
<keyword evidence="4" id="KW-1185">Reference proteome</keyword>
<dbReference type="EMBL" id="CP036316">
    <property type="protein sequence ID" value="QDT66319.1"/>
    <property type="molecule type" value="Genomic_DNA"/>
</dbReference>
<evidence type="ECO:0008006" key="5">
    <source>
        <dbReference type="Google" id="ProtNLM"/>
    </source>
</evidence>
<feature type="region of interest" description="Disordered" evidence="1">
    <location>
        <begin position="1"/>
        <end position="31"/>
    </location>
</feature>
<proteinExistence type="predicted"/>
<evidence type="ECO:0000256" key="2">
    <source>
        <dbReference type="SAM" id="Phobius"/>
    </source>
</evidence>
<protein>
    <recommendedName>
        <fullName evidence="5">PepSY-associated TM helix</fullName>
    </recommendedName>
</protein>
<keyword evidence="2" id="KW-0812">Transmembrane</keyword>
<evidence type="ECO:0000256" key="1">
    <source>
        <dbReference type="SAM" id="MobiDB-lite"/>
    </source>
</evidence>
<dbReference type="AlphaFoldDB" id="A0A517TD73"/>
<reference evidence="3 4" key="1">
    <citation type="submission" date="2019-02" db="EMBL/GenBank/DDBJ databases">
        <title>Deep-cultivation of Planctomycetes and their phenomic and genomic characterization uncovers novel biology.</title>
        <authorList>
            <person name="Wiegand S."/>
            <person name="Jogler M."/>
            <person name="Boedeker C."/>
            <person name="Pinto D."/>
            <person name="Vollmers J."/>
            <person name="Rivas-Marin E."/>
            <person name="Kohn T."/>
            <person name="Peeters S.H."/>
            <person name="Heuer A."/>
            <person name="Rast P."/>
            <person name="Oberbeckmann S."/>
            <person name="Bunk B."/>
            <person name="Jeske O."/>
            <person name="Meyerdierks A."/>
            <person name="Storesund J.E."/>
            <person name="Kallscheuer N."/>
            <person name="Luecker S."/>
            <person name="Lage O.M."/>
            <person name="Pohl T."/>
            <person name="Merkel B.J."/>
            <person name="Hornburger P."/>
            <person name="Mueller R.-W."/>
            <person name="Bruemmer F."/>
            <person name="Labrenz M."/>
            <person name="Spormann A.M."/>
            <person name="Op den Camp H."/>
            <person name="Overmann J."/>
            <person name="Amann R."/>
            <person name="Jetten M.S.M."/>
            <person name="Mascher T."/>
            <person name="Medema M.H."/>
            <person name="Devos D.P."/>
            <person name="Kaster A.-K."/>
            <person name="Ovreas L."/>
            <person name="Rohde M."/>
            <person name="Galperin M.Y."/>
            <person name="Jogler C."/>
        </authorList>
    </citation>
    <scope>NUCLEOTIDE SEQUENCE [LARGE SCALE GENOMIC DNA]</scope>
    <source>
        <strain evidence="3 4">V22</strain>
    </source>
</reference>
<feature type="transmembrane region" description="Helical" evidence="2">
    <location>
        <begin position="316"/>
        <end position="336"/>
    </location>
</feature>
<dbReference type="RefSeq" id="WP_145265315.1">
    <property type="nucleotide sequence ID" value="NZ_CP036316.1"/>
</dbReference>
<gene>
    <name evidence="3" type="ORF">V22_35850</name>
</gene>
<evidence type="ECO:0000313" key="4">
    <source>
        <dbReference type="Proteomes" id="UP000319976"/>
    </source>
</evidence>
<feature type="transmembrane region" description="Helical" evidence="2">
    <location>
        <begin position="283"/>
        <end position="310"/>
    </location>
</feature>
<name>A0A517TD73_9PLAN</name>
<keyword evidence="2" id="KW-1133">Transmembrane helix</keyword>
<organism evidence="3 4">
    <name type="scientific">Calycomorphotria hydatis</name>
    <dbReference type="NCBI Taxonomy" id="2528027"/>
    <lineage>
        <taxon>Bacteria</taxon>
        <taxon>Pseudomonadati</taxon>
        <taxon>Planctomycetota</taxon>
        <taxon>Planctomycetia</taxon>
        <taxon>Planctomycetales</taxon>
        <taxon>Planctomycetaceae</taxon>
        <taxon>Calycomorphotria</taxon>
    </lineage>
</organism>
<accession>A0A517TD73</accession>
<dbReference type="KEGG" id="chya:V22_35850"/>